<gene>
    <name evidence="1" type="ORF">SAMN05216334_10279</name>
</gene>
<dbReference type="AlphaFoldDB" id="A0A1H5SBZ5"/>
<dbReference type="RefSeq" id="WP_219817900.1">
    <property type="nucleotide sequence ID" value="NZ_FNUX01000002.1"/>
</dbReference>
<accession>A0A1H5SBZ5</accession>
<evidence type="ECO:0000313" key="1">
    <source>
        <dbReference type="EMBL" id="SEF47307.1"/>
    </source>
</evidence>
<name>A0A1H5SBZ5_9PROT</name>
<proteinExistence type="predicted"/>
<dbReference type="Proteomes" id="UP000236753">
    <property type="component" value="Unassembled WGS sequence"/>
</dbReference>
<evidence type="ECO:0000313" key="2">
    <source>
        <dbReference type="Proteomes" id="UP000236753"/>
    </source>
</evidence>
<sequence>MIIIIDAVIIPALEVIPLIHAAKTSSHHSIVKNIQILRKNKHPVTGLPGNFLQNSMRAHLGNQLIGRLVADAAYF</sequence>
<reference evidence="1 2" key="1">
    <citation type="submission" date="2016-10" db="EMBL/GenBank/DDBJ databases">
        <authorList>
            <person name="de Groot N.N."/>
        </authorList>
    </citation>
    <scope>NUCLEOTIDE SEQUENCE [LARGE SCALE GENOMIC DNA]</scope>
    <source>
        <strain evidence="1 2">Nm13</strain>
    </source>
</reference>
<dbReference type="EMBL" id="FNUX01000002">
    <property type="protein sequence ID" value="SEF47307.1"/>
    <property type="molecule type" value="Genomic_DNA"/>
</dbReference>
<protein>
    <submittedName>
        <fullName evidence="1">Uncharacterized protein</fullName>
    </submittedName>
</protein>
<organism evidence="1 2">
    <name type="scientific">Nitrosomonas ureae</name>
    <dbReference type="NCBI Taxonomy" id="44577"/>
    <lineage>
        <taxon>Bacteria</taxon>
        <taxon>Pseudomonadati</taxon>
        <taxon>Pseudomonadota</taxon>
        <taxon>Betaproteobacteria</taxon>
        <taxon>Nitrosomonadales</taxon>
        <taxon>Nitrosomonadaceae</taxon>
        <taxon>Nitrosomonas</taxon>
    </lineage>
</organism>